<keyword evidence="12" id="KW-1185">Reference proteome</keyword>
<evidence type="ECO:0000313" key="12">
    <source>
        <dbReference type="Proteomes" id="UP000094256"/>
    </source>
</evidence>
<keyword evidence="3" id="KW-0813">Transport</keyword>
<dbReference type="RefSeq" id="WP_069205410.1">
    <property type="nucleotide sequence ID" value="NZ_CP014168.1"/>
</dbReference>
<dbReference type="PRINTS" id="PR00173">
    <property type="entry name" value="EDTRNSPORT"/>
</dbReference>
<protein>
    <submittedName>
        <fullName evidence="11">C4-dicarboxylate ABC transporter</fullName>
    </submittedName>
</protein>
<evidence type="ECO:0000256" key="9">
    <source>
        <dbReference type="SAM" id="MobiDB-lite"/>
    </source>
</evidence>
<feature type="transmembrane region" description="Helical" evidence="10">
    <location>
        <begin position="162"/>
        <end position="180"/>
    </location>
</feature>
<dbReference type="OrthoDB" id="9766690at2"/>
<feature type="region of interest" description="Disordered" evidence="9">
    <location>
        <begin position="416"/>
        <end position="438"/>
    </location>
</feature>
<feature type="transmembrane region" description="Helical" evidence="10">
    <location>
        <begin position="7"/>
        <end position="27"/>
    </location>
</feature>
<dbReference type="InterPro" id="IPR001991">
    <property type="entry name" value="Na-dicarboxylate_symporter"/>
</dbReference>
<keyword evidence="7 10" id="KW-1133">Transmembrane helix</keyword>
<feature type="transmembrane region" description="Helical" evidence="10">
    <location>
        <begin position="88"/>
        <end position="109"/>
    </location>
</feature>
<gene>
    <name evidence="11" type="ORF">AWL63_13680</name>
</gene>
<comment type="subcellular location">
    <subcellularLocation>
        <location evidence="1">Cell inner membrane</location>
        <topology evidence="1">Multi-pass membrane protein</topology>
    </subcellularLocation>
</comment>
<name>A0A1B3ZBP9_9SPHN</name>
<evidence type="ECO:0000256" key="3">
    <source>
        <dbReference type="ARBA" id="ARBA00022448"/>
    </source>
</evidence>
<dbReference type="Proteomes" id="UP000094256">
    <property type="component" value="Chromosome"/>
</dbReference>
<dbReference type="SUPFAM" id="SSF118215">
    <property type="entry name" value="Proton glutamate symport protein"/>
    <property type="match status" value="1"/>
</dbReference>
<dbReference type="FunFam" id="1.10.3860.10:FF:000001">
    <property type="entry name" value="C4-dicarboxylate transport protein"/>
    <property type="match status" value="1"/>
</dbReference>
<evidence type="ECO:0000256" key="5">
    <source>
        <dbReference type="ARBA" id="ARBA00022692"/>
    </source>
</evidence>
<feature type="transmembrane region" description="Helical" evidence="10">
    <location>
        <begin position="332"/>
        <end position="351"/>
    </location>
</feature>
<evidence type="ECO:0000256" key="8">
    <source>
        <dbReference type="ARBA" id="ARBA00023136"/>
    </source>
</evidence>
<feature type="transmembrane region" description="Helical" evidence="10">
    <location>
        <begin position="363"/>
        <end position="386"/>
    </location>
</feature>
<feature type="transmembrane region" description="Helical" evidence="10">
    <location>
        <begin position="192"/>
        <end position="220"/>
    </location>
</feature>
<evidence type="ECO:0000256" key="10">
    <source>
        <dbReference type="SAM" id="Phobius"/>
    </source>
</evidence>
<feature type="transmembrane region" description="Helical" evidence="10">
    <location>
        <begin position="47"/>
        <end position="76"/>
    </location>
</feature>
<dbReference type="AlphaFoldDB" id="A0A1B3ZBP9"/>
<evidence type="ECO:0000256" key="1">
    <source>
        <dbReference type="ARBA" id="ARBA00004429"/>
    </source>
</evidence>
<sequence>MAKRLTWYILGGLVLGIVLGWAIHAGIDNGTPEATARLKGIAGWFSILTTVFLRLIKMIIAPLVFSTLVVGIAHMGDTGALGRVGLKAVGWFIGASLVSLTLGLLLFHLTSDLGDMLGLSPHLTPPPVNAAVGLDASGFDLAKIITHIVPSSIVEAMATNEILQIVIFSVFFGVAITAVGERAAPLVTAAEGLAAVMLQITDYVMRLAPIAVFSAITAALTEHGPGLIFKLAYFMGSVYFGLATLWIVLGVLAFAVIGRRAGMLFRYIREPALLAFSTASSEAAFPRTLEALDRFGVPAKIASFVLPLGYSFNLDGSMMYMTFASLFIAKAYGIHLALGTQIAMLLTLMVTSKGIAGVPRASLVVIAATLGQFGIPEAGLLLIIGVDQFLDMGRSATNVVGNAIAASVVARWEGDLDPPEPAEIEPPHAPSHGFTRHA</sequence>
<organism evidence="11 12">
    <name type="scientific">Sphingomonas panacis</name>
    <dbReference type="NCBI Taxonomy" id="1560345"/>
    <lineage>
        <taxon>Bacteria</taxon>
        <taxon>Pseudomonadati</taxon>
        <taxon>Pseudomonadota</taxon>
        <taxon>Alphaproteobacteria</taxon>
        <taxon>Sphingomonadales</taxon>
        <taxon>Sphingomonadaceae</taxon>
        <taxon>Sphingomonas</taxon>
    </lineage>
</organism>
<proteinExistence type="inferred from homology"/>
<dbReference type="PANTHER" id="PTHR42865">
    <property type="entry name" value="PROTON/GLUTAMATE-ASPARTATE SYMPORTER"/>
    <property type="match status" value="1"/>
</dbReference>
<dbReference type="Pfam" id="PF00375">
    <property type="entry name" value="SDF"/>
    <property type="match status" value="1"/>
</dbReference>
<evidence type="ECO:0000256" key="2">
    <source>
        <dbReference type="ARBA" id="ARBA00006148"/>
    </source>
</evidence>
<dbReference type="PANTHER" id="PTHR42865:SF7">
    <property type="entry name" value="PROTON_GLUTAMATE-ASPARTATE SYMPORTER"/>
    <property type="match status" value="1"/>
</dbReference>
<dbReference type="GO" id="GO:0006835">
    <property type="term" value="P:dicarboxylic acid transport"/>
    <property type="evidence" value="ECO:0007669"/>
    <property type="project" value="TreeGrafter"/>
</dbReference>
<dbReference type="GO" id="GO:0015293">
    <property type="term" value="F:symporter activity"/>
    <property type="evidence" value="ECO:0007669"/>
    <property type="project" value="UniProtKB-KW"/>
</dbReference>
<dbReference type="KEGG" id="span:AWL63_13680"/>
<dbReference type="STRING" id="1560345.AWL63_13680"/>
<keyword evidence="4" id="KW-1003">Cell membrane</keyword>
<keyword evidence="5 10" id="KW-0812">Transmembrane</keyword>
<feature type="transmembrane region" description="Helical" evidence="10">
    <location>
        <begin position="232"/>
        <end position="257"/>
    </location>
</feature>
<keyword evidence="8 10" id="KW-0472">Membrane</keyword>
<accession>A0A1B3ZBP9</accession>
<dbReference type="EMBL" id="CP014168">
    <property type="protein sequence ID" value="AOH84858.1"/>
    <property type="molecule type" value="Genomic_DNA"/>
</dbReference>
<reference evidence="11 12" key="1">
    <citation type="submission" date="2016-01" db="EMBL/GenBank/DDBJ databases">
        <title>Complete genome and mega plasmid sequence of Sphingomonas panacis DCY99 elicits systemic resistance in rice to Xanthomonas oryzae.</title>
        <authorList>
            <person name="Kim Y.J."/>
            <person name="Yang D.C."/>
            <person name="Sing P."/>
        </authorList>
    </citation>
    <scope>NUCLEOTIDE SEQUENCE [LARGE SCALE GENOMIC DNA]</scope>
    <source>
        <strain evidence="11 12">DCY99</strain>
    </source>
</reference>
<evidence type="ECO:0000256" key="4">
    <source>
        <dbReference type="ARBA" id="ARBA00022475"/>
    </source>
</evidence>
<keyword evidence="6" id="KW-0769">Symport</keyword>
<evidence type="ECO:0000256" key="6">
    <source>
        <dbReference type="ARBA" id="ARBA00022847"/>
    </source>
</evidence>
<evidence type="ECO:0000313" key="11">
    <source>
        <dbReference type="EMBL" id="AOH84858.1"/>
    </source>
</evidence>
<comment type="similarity">
    <text evidence="2">Belongs to the dicarboxylate/amino acid:cation symporter (DAACS) (TC 2.A.23) family.</text>
</comment>
<dbReference type="GO" id="GO:0005886">
    <property type="term" value="C:plasma membrane"/>
    <property type="evidence" value="ECO:0007669"/>
    <property type="project" value="UniProtKB-SubCell"/>
</dbReference>
<evidence type="ECO:0000256" key="7">
    <source>
        <dbReference type="ARBA" id="ARBA00022989"/>
    </source>
</evidence>
<dbReference type="InterPro" id="IPR036458">
    <property type="entry name" value="Na:dicarbo_symporter_sf"/>
</dbReference>
<dbReference type="Gene3D" id="1.10.3860.10">
    <property type="entry name" value="Sodium:dicarboxylate symporter"/>
    <property type="match status" value="1"/>
</dbReference>